<evidence type="ECO:0000313" key="3">
    <source>
        <dbReference type="EMBL" id="SVC67356.1"/>
    </source>
</evidence>
<name>A0A382P242_9ZZZZ</name>
<proteinExistence type="predicted"/>
<dbReference type="EMBL" id="UINC01104310">
    <property type="protein sequence ID" value="SVC67356.1"/>
    <property type="molecule type" value="Genomic_DNA"/>
</dbReference>
<feature type="domain" description="Gliding motility protein SprA N-terminal" evidence="2">
    <location>
        <begin position="37"/>
        <end position="174"/>
    </location>
</feature>
<evidence type="ECO:0000256" key="1">
    <source>
        <dbReference type="SAM" id="MobiDB-lite"/>
    </source>
</evidence>
<organism evidence="3">
    <name type="scientific">marine metagenome</name>
    <dbReference type="NCBI Taxonomy" id="408172"/>
    <lineage>
        <taxon>unclassified sequences</taxon>
        <taxon>metagenomes</taxon>
        <taxon>ecological metagenomes</taxon>
    </lineage>
</organism>
<sequence>MSRLKVELQSGRTDSLGDLLSEIDSLITDSGKRDGLQARYRVRGNPSMQQIKQLTVGVRNRSVVQSYSGRALVDELRLEEARNDAGFAAYARVNTELADFMNLDGTVEWRGENFRTISSTGRKSSDFKTNLNTTTNAQKLLPGSWGFSVPIRATFSRSESLPRFGPNSDVELTSEQKQDERTETTKTFYEVSVNKRSGKFWLTRWTFDSMNLRLSQTRERGISPTVPLSRRDSETMTFSYKMPLPKPSVKIAAWMPEFMPKAMRESRLNFLPTTVNYTLNAKRQDQATWRRSNQDTTVTENFTLKETYTTKINPLTALQGNYSLQVNRDLRKKYDMSKLAFGREVSRNQKADLKLTL</sequence>
<reference evidence="3" key="1">
    <citation type="submission" date="2018-05" db="EMBL/GenBank/DDBJ databases">
        <authorList>
            <person name="Lanie J.A."/>
            <person name="Ng W.-L."/>
            <person name="Kazmierczak K.M."/>
            <person name="Andrzejewski T.M."/>
            <person name="Davidsen T.M."/>
            <person name="Wayne K.J."/>
            <person name="Tettelin H."/>
            <person name="Glass J.I."/>
            <person name="Rusch D."/>
            <person name="Podicherti R."/>
            <person name="Tsui H.-C.T."/>
            <person name="Winkler M.E."/>
        </authorList>
    </citation>
    <scope>NUCLEOTIDE SEQUENCE</scope>
</reference>
<gene>
    <name evidence="3" type="ORF">METZ01_LOCUS320210</name>
</gene>
<dbReference type="InterPro" id="IPR025684">
    <property type="entry name" value="SprA_N_dom"/>
</dbReference>
<feature type="non-terminal residue" evidence="3">
    <location>
        <position position="357"/>
    </location>
</feature>
<dbReference type="Pfam" id="PF14349">
    <property type="entry name" value="SprA_N"/>
    <property type="match status" value="1"/>
</dbReference>
<feature type="compositionally biased region" description="Basic and acidic residues" evidence="1">
    <location>
        <begin position="174"/>
        <end position="183"/>
    </location>
</feature>
<accession>A0A382P242</accession>
<evidence type="ECO:0000259" key="2">
    <source>
        <dbReference type="Pfam" id="PF14349"/>
    </source>
</evidence>
<feature type="region of interest" description="Disordered" evidence="1">
    <location>
        <begin position="160"/>
        <end position="183"/>
    </location>
</feature>
<dbReference type="AlphaFoldDB" id="A0A382P242"/>
<protein>
    <recommendedName>
        <fullName evidence="2">Gliding motility protein SprA N-terminal domain-containing protein</fullName>
    </recommendedName>
</protein>